<reference evidence="3" key="1">
    <citation type="submission" date="2025-08" db="UniProtKB">
        <authorList>
            <consortium name="RefSeq"/>
        </authorList>
    </citation>
    <scope>IDENTIFICATION</scope>
</reference>
<feature type="region of interest" description="Disordered" evidence="1">
    <location>
        <begin position="34"/>
        <end position="54"/>
    </location>
</feature>
<accession>A0A6P8Q681</accession>
<dbReference type="RefSeq" id="XP_033791789.1">
    <property type="nucleotide sequence ID" value="XM_033935898.1"/>
</dbReference>
<keyword evidence="2" id="KW-1185">Reference proteome</keyword>
<protein>
    <submittedName>
        <fullName evidence="3">Uncharacterized protein LOC117356549 isoform X1</fullName>
    </submittedName>
</protein>
<evidence type="ECO:0000256" key="1">
    <source>
        <dbReference type="SAM" id="MobiDB-lite"/>
    </source>
</evidence>
<dbReference type="KEGG" id="gsh:117356549"/>
<feature type="region of interest" description="Disordered" evidence="1">
    <location>
        <begin position="85"/>
        <end position="109"/>
    </location>
</feature>
<evidence type="ECO:0000313" key="2">
    <source>
        <dbReference type="Proteomes" id="UP000515159"/>
    </source>
</evidence>
<sequence>MSEEKRDSGLESDSDTFETVIPITICLLSDEDFLENDEDDGGHGSSFALEQSHSDQRSLSHDSMACQNYVCQKCIEAELKQGDESTKANDEWDQYSTIKSQKQNSKDVSQNEFVEQKDLGASEATVPSLYFLCEKKIHFLRCSGQVSQAIREHLKDCKTVKHDFGGQCFSQEGKSELMCLDPQCYNQGKDAAASDSRTNEYYRLKPYKASNKSCSEYYSTFHNPVTSSVSSSAPNQTLKNIGRFPECQEEEIFTPPSAHQSNAPMLCNTRENQMVLKKRQQKGKKSIHL</sequence>
<dbReference type="InParanoid" id="A0A6P8Q681"/>
<organism evidence="2 3">
    <name type="scientific">Geotrypetes seraphini</name>
    <name type="common">Gaboon caecilian</name>
    <name type="synonym">Caecilia seraphini</name>
    <dbReference type="NCBI Taxonomy" id="260995"/>
    <lineage>
        <taxon>Eukaryota</taxon>
        <taxon>Metazoa</taxon>
        <taxon>Chordata</taxon>
        <taxon>Craniata</taxon>
        <taxon>Vertebrata</taxon>
        <taxon>Euteleostomi</taxon>
        <taxon>Amphibia</taxon>
        <taxon>Gymnophiona</taxon>
        <taxon>Geotrypetes</taxon>
    </lineage>
</organism>
<gene>
    <name evidence="3" type="primary">LOC117356549</name>
</gene>
<dbReference type="GeneID" id="117356549"/>
<evidence type="ECO:0000313" key="3">
    <source>
        <dbReference type="RefSeq" id="XP_033791789.1"/>
    </source>
</evidence>
<dbReference type="Proteomes" id="UP000515159">
    <property type="component" value="Chromosome 3"/>
</dbReference>
<proteinExistence type="predicted"/>
<dbReference type="AlphaFoldDB" id="A0A6P8Q681"/>
<name>A0A6P8Q681_GEOSA</name>
<feature type="compositionally biased region" description="Polar residues" evidence="1">
    <location>
        <begin position="94"/>
        <end position="109"/>
    </location>
</feature>